<keyword evidence="2" id="KW-1185">Reference proteome</keyword>
<dbReference type="InterPro" id="IPR010642">
    <property type="entry name" value="Invasion_prot_B"/>
</dbReference>
<dbReference type="Proteomes" id="UP001165667">
    <property type="component" value="Unassembled WGS sequence"/>
</dbReference>
<dbReference type="Gene3D" id="2.60.40.1880">
    <property type="entry name" value="Invasion associated locus B (IalB) protein"/>
    <property type="match status" value="1"/>
</dbReference>
<gene>
    <name evidence="1" type="ORF">M8523_06065</name>
</gene>
<evidence type="ECO:0000313" key="1">
    <source>
        <dbReference type="EMBL" id="MCW6507584.1"/>
    </source>
</evidence>
<dbReference type="InterPro" id="IPR038696">
    <property type="entry name" value="IalB_sf"/>
</dbReference>
<comment type="caution">
    <text evidence="1">The sequence shown here is derived from an EMBL/GenBank/DDBJ whole genome shotgun (WGS) entry which is preliminary data.</text>
</comment>
<organism evidence="1 2">
    <name type="scientific">Lichenifustis flavocetrariae</name>
    <dbReference type="NCBI Taxonomy" id="2949735"/>
    <lineage>
        <taxon>Bacteria</taxon>
        <taxon>Pseudomonadati</taxon>
        <taxon>Pseudomonadota</taxon>
        <taxon>Alphaproteobacteria</taxon>
        <taxon>Hyphomicrobiales</taxon>
        <taxon>Lichenihabitantaceae</taxon>
        <taxon>Lichenifustis</taxon>
    </lineage>
</organism>
<sequence>MTTASFDDWMLRCQRAGTPEKPVRLCEVAETVQLQGQPGPIARVAIGRLSKSDPLRFTVLLPPNVSFPSVIRVGLGDKDPAPLELAWRRCLPGTCVGEAEIHDETLKLWRSATEPGRIVFKDSGNRDIVVPLSMKGLAPALDALAKEGI</sequence>
<dbReference type="AlphaFoldDB" id="A0AA41YSZ1"/>
<evidence type="ECO:0000313" key="2">
    <source>
        <dbReference type="Proteomes" id="UP001165667"/>
    </source>
</evidence>
<reference evidence="1" key="1">
    <citation type="submission" date="2022-05" db="EMBL/GenBank/DDBJ databases">
        <authorList>
            <person name="Pankratov T."/>
        </authorList>
    </citation>
    <scope>NUCLEOTIDE SEQUENCE</scope>
    <source>
        <strain evidence="1">BP6-180914</strain>
    </source>
</reference>
<accession>A0AA41YSZ1</accession>
<proteinExistence type="predicted"/>
<dbReference type="EMBL" id="JAMOIM010000003">
    <property type="protein sequence ID" value="MCW6507584.1"/>
    <property type="molecule type" value="Genomic_DNA"/>
</dbReference>
<protein>
    <submittedName>
        <fullName evidence="1">Invasion associated locus B family protein</fullName>
    </submittedName>
</protein>
<name>A0AA41YSZ1_9HYPH</name>
<dbReference type="Pfam" id="PF06776">
    <property type="entry name" value="IalB"/>
    <property type="match status" value="1"/>
</dbReference>